<dbReference type="Pfam" id="PF05795">
    <property type="entry name" value="Plasmodium_Vir"/>
    <property type="match status" value="1"/>
</dbReference>
<dbReference type="AlphaFoldDB" id="K6UNV1"/>
<protein>
    <submittedName>
        <fullName evidence="1">CYIR protein</fullName>
    </submittedName>
</protein>
<organism evidence="1 2">
    <name type="scientific">Plasmodium cynomolgi (strain B)</name>
    <dbReference type="NCBI Taxonomy" id="1120755"/>
    <lineage>
        <taxon>Eukaryota</taxon>
        <taxon>Sar</taxon>
        <taxon>Alveolata</taxon>
        <taxon>Apicomplexa</taxon>
        <taxon>Aconoidasida</taxon>
        <taxon>Haemosporida</taxon>
        <taxon>Plasmodiidae</taxon>
        <taxon>Plasmodium</taxon>
        <taxon>Plasmodium (Plasmodium)</taxon>
    </lineage>
</organism>
<dbReference type="RefSeq" id="XP_004228046.1">
    <property type="nucleotide sequence ID" value="XM_004227998.1"/>
</dbReference>
<dbReference type="OrthoDB" id="381989at2759"/>
<dbReference type="EMBL" id="DF157913">
    <property type="protein sequence ID" value="GAB69828.1"/>
    <property type="molecule type" value="Genomic_DNA"/>
</dbReference>
<dbReference type="InterPro" id="IPR008780">
    <property type="entry name" value="Plasmodium_Vir"/>
</dbReference>
<feature type="non-terminal residue" evidence="1">
    <location>
        <position position="1"/>
    </location>
</feature>
<dbReference type="VEuPathDB" id="PlasmoDB:PCYB_005770"/>
<dbReference type="KEGG" id="pcy:PCYB_005770"/>
<name>K6UNV1_PLACD</name>
<evidence type="ECO:0000313" key="1">
    <source>
        <dbReference type="EMBL" id="GAB69828.1"/>
    </source>
</evidence>
<reference evidence="1 2" key="1">
    <citation type="journal article" date="2012" name="Nat. Genet.">
        <title>Plasmodium cynomolgi genome sequences provide insight into Plasmodium vivax and the monkey malaria clade.</title>
        <authorList>
            <person name="Tachibana S."/>
            <person name="Sullivan S.A."/>
            <person name="Kawai S."/>
            <person name="Nakamura S."/>
            <person name="Kim H.R."/>
            <person name="Goto N."/>
            <person name="Arisue N."/>
            <person name="Palacpac N.M.Q."/>
            <person name="Honma H."/>
            <person name="Yagi M."/>
            <person name="Tougan T."/>
            <person name="Katakai Y."/>
            <person name="Kaneko O."/>
            <person name="Mita T."/>
            <person name="Kita K."/>
            <person name="Yasutomi Y."/>
            <person name="Sutton P.L."/>
            <person name="Shakhbatyan R."/>
            <person name="Horii T."/>
            <person name="Yasunaga T."/>
            <person name="Barnwell J.W."/>
            <person name="Escalante A.A."/>
            <person name="Carlton J.M."/>
            <person name="Tanabe K."/>
        </authorList>
    </citation>
    <scope>NUCLEOTIDE SEQUENCE [LARGE SCALE GENOMIC DNA]</scope>
    <source>
        <strain evidence="1 2">B</strain>
    </source>
</reference>
<dbReference type="Proteomes" id="UP000006319">
    <property type="component" value="Unassembled WGS sequence"/>
</dbReference>
<proteinExistence type="predicted"/>
<gene>
    <name evidence="1" type="ORF">PCYB_005770</name>
</gene>
<accession>K6UNV1</accession>
<dbReference type="GeneID" id="14696370"/>
<evidence type="ECO:0000313" key="2">
    <source>
        <dbReference type="Proteomes" id="UP000006319"/>
    </source>
</evidence>
<keyword evidence="2" id="KW-1185">Reference proteome</keyword>
<sequence>KIIRNLNDYALWDNSNAKYDVCKLLNYWVYSRLVRIWGSDKPSIITTPLAALHRVWNEFLKKSSNTSLNNKCIPDMGLAVQHNWQDRKKLYDYYVDYDYLLYMAKNYDKDECTYYYKINEMIPLYNFYKDLCSTHRERCPDVFYEFPVENIESELTDLQCYSKFNGINGPILEATSSLQLVDNKGEHEKPAEDISDYIIDDYTVESNTQLDSGNSGIGKKVTHSILGAAPVLLTGTVLYRVCIYFVNIYHYSTNL</sequence>